<protein>
    <recommendedName>
        <fullName evidence="3">Aldehyde dehydrogenase domain-containing protein</fullName>
    </recommendedName>
</protein>
<sequence>MQNIIRLLSLDPFIGAIAAGNAVVLKPSEVSCPCNILDSIKTSRGVYGYLGYKSRRRWFSRNNCIA</sequence>
<dbReference type="Proteomes" id="UP001632038">
    <property type="component" value="Unassembled WGS sequence"/>
</dbReference>
<comment type="caution">
    <text evidence="1">The sequence shown here is derived from an EMBL/GenBank/DDBJ whole genome shotgun (WGS) entry which is preliminary data.</text>
</comment>
<proteinExistence type="predicted"/>
<organism evidence="1 2">
    <name type="scientific">Castilleja foliolosa</name>
    <dbReference type="NCBI Taxonomy" id="1961234"/>
    <lineage>
        <taxon>Eukaryota</taxon>
        <taxon>Viridiplantae</taxon>
        <taxon>Streptophyta</taxon>
        <taxon>Embryophyta</taxon>
        <taxon>Tracheophyta</taxon>
        <taxon>Spermatophyta</taxon>
        <taxon>Magnoliopsida</taxon>
        <taxon>eudicotyledons</taxon>
        <taxon>Gunneridae</taxon>
        <taxon>Pentapetalae</taxon>
        <taxon>asterids</taxon>
        <taxon>lamiids</taxon>
        <taxon>Lamiales</taxon>
        <taxon>Orobanchaceae</taxon>
        <taxon>Pedicularideae</taxon>
        <taxon>Castillejinae</taxon>
        <taxon>Castilleja</taxon>
    </lineage>
</organism>
<dbReference type="InterPro" id="IPR016162">
    <property type="entry name" value="Ald_DH_N"/>
</dbReference>
<evidence type="ECO:0008006" key="3">
    <source>
        <dbReference type="Google" id="ProtNLM"/>
    </source>
</evidence>
<dbReference type="EMBL" id="JAVIJP010000018">
    <property type="protein sequence ID" value="KAL3639351.1"/>
    <property type="molecule type" value="Genomic_DNA"/>
</dbReference>
<gene>
    <name evidence="1" type="ORF">CASFOL_017258</name>
</gene>
<evidence type="ECO:0000313" key="1">
    <source>
        <dbReference type="EMBL" id="KAL3639351.1"/>
    </source>
</evidence>
<evidence type="ECO:0000313" key="2">
    <source>
        <dbReference type="Proteomes" id="UP001632038"/>
    </source>
</evidence>
<keyword evidence="2" id="KW-1185">Reference proteome</keyword>
<dbReference type="AlphaFoldDB" id="A0ABD3DAL2"/>
<dbReference type="InterPro" id="IPR016161">
    <property type="entry name" value="Ald_DH/histidinol_DH"/>
</dbReference>
<accession>A0ABD3DAL2</accession>
<dbReference type="SUPFAM" id="SSF53720">
    <property type="entry name" value="ALDH-like"/>
    <property type="match status" value="1"/>
</dbReference>
<reference evidence="2" key="1">
    <citation type="journal article" date="2024" name="IScience">
        <title>Strigolactones Initiate the Formation of Haustorium-like Structures in Castilleja.</title>
        <authorList>
            <person name="Buerger M."/>
            <person name="Peterson D."/>
            <person name="Chory J."/>
        </authorList>
    </citation>
    <scope>NUCLEOTIDE SEQUENCE [LARGE SCALE GENOMIC DNA]</scope>
</reference>
<name>A0ABD3DAL2_9LAMI</name>
<dbReference type="Gene3D" id="3.40.605.10">
    <property type="entry name" value="Aldehyde Dehydrogenase, Chain A, domain 1"/>
    <property type="match status" value="1"/>
</dbReference>